<dbReference type="EMBL" id="SMAB01000001">
    <property type="protein sequence ID" value="TCS84485.1"/>
    <property type="molecule type" value="Genomic_DNA"/>
</dbReference>
<protein>
    <recommendedName>
        <fullName evidence="3">DDE family transposase</fullName>
    </recommendedName>
</protein>
<name>A0A4R3KKR7_9BACI</name>
<dbReference type="AlphaFoldDB" id="A0A4R3KKR7"/>
<proteinExistence type="predicted"/>
<accession>A0A4R3KKR7</accession>
<keyword evidence="2" id="KW-1185">Reference proteome</keyword>
<organism evidence="1 2">
    <name type="scientific">Tepidibacillus fermentans</name>
    <dbReference type="NCBI Taxonomy" id="1281767"/>
    <lineage>
        <taxon>Bacteria</taxon>
        <taxon>Bacillati</taxon>
        <taxon>Bacillota</taxon>
        <taxon>Bacilli</taxon>
        <taxon>Bacillales</taxon>
        <taxon>Bacillaceae</taxon>
        <taxon>Tepidibacillus</taxon>
    </lineage>
</organism>
<evidence type="ECO:0000313" key="2">
    <source>
        <dbReference type="Proteomes" id="UP000295788"/>
    </source>
</evidence>
<reference evidence="1 2" key="1">
    <citation type="submission" date="2019-03" db="EMBL/GenBank/DDBJ databases">
        <title>Genomic Encyclopedia of Type Strains, Phase IV (KMG-IV): sequencing the most valuable type-strain genomes for metagenomic binning, comparative biology and taxonomic classification.</title>
        <authorList>
            <person name="Goeker M."/>
        </authorList>
    </citation>
    <scope>NUCLEOTIDE SEQUENCE [LARGE SCALE GENOMIC DNA]</scope>
    <source>
        <strain evidence="1 2">DSM 23802</strain>
    </source>
</reference>
<gene>
    <name evidence="1" type="ORF">EDD72_101149</name>
</gene>
<sequence>MKKWNREKYFYGRSLNIISESDSSYDLPIYPRLYHASKHDSVTFISILHELFHWYPDWKIGECILDSAHDALPIYKLLEQYDISAS</sequence>
<comment type="caution">
    <text evidence="1">The sequence shown here is derived from an EMBL/GenBank/DDBJ whole genome shotgun (WGS) entry which is preliminary data.</text>
</comment>
<evidence type="ECO:0000313" key="1">
    <source>
        <dbReference type="EMBL" id="TCS84485.1"/>
    </source>
</evidence>
<dbReference type="Proteomes" id="UP000295788">
    <property type="component" value="Unassembled WGS sequence"/>
</dbReference>
<evidence type="ECO:0008006" key="3">
    <source>
        <dbReference type="Google" id="ProtNLM"/>
    </source>
</evidence>